<dbReference type="EMBL" id="OU899037">
    <property type="protein sequence ID" value="CAH1737518.1"/>
    <property type="molecule type" value="Genomic_DNA"/>
</dbReference>
<protein>
    <submittedName>
        <fullName evidence="2">Uncharacterized protein</fullName>
    </submittedName>
</protein>
<dbReference type="OrthoDB" id="6344011at2759"/>
<dbReference type="AlphaFoldDB" id="A0A9P0JF01"/>
<keyword evidence="3" id="KW-1185">Reference proteome</keyword>
<evidence type="ECO:0000256" key="1">
    <source>
        <dbReference type="SAM" id="MobiDB-lite"/>
    </source>
</evidence>
<accession>A0A9P0JF01</accession>
<evidence type="ECO:0000313" key="3">
    <source>
        <dbReference type="Proteomes" id="UP001154329"/>
    </source>
</evidence>
<gene>
    <name evidence="2" type="ORF">APHIGO_LOCUS11038</name>
</gene>
<feature type="region of interest" description="Disordered" evidence="1">
    <location>
        <begin position="93"/>
        <end position="121"/>
    </location>
</feature>
<feature type="compositionally biased region" description="Acidic residues" evidence="1">
    <location>
        <begin position="108"/>
        <end position="121"/>
    </location>
</feature>
<reference evidence="2" key="1">
    <citation type="submission" date="2022-02" db="EMBL/GenBank/DDBJ databases">
        <authorList>
            <person name="King R."/>
        </authorList>
    </citation>
    <scope>NUCLEOTIDE SEQUENCE</scope>
</reference>
<dbReference type="PANTHER" id="PTHR16065">
    <property type="entry name" value="COILED-COIL DOMAIN CONTAINING 198"/>
    <property type="match status" value="1"/>
</dbReference>
<dbReference type="Pfam" id="PF15398">
    <property type="entry name" value="DUF4619"/>
    <property type="match status" value="1"/>
</dbReference>
<dbReference type="InterPro" id="IPR029235">
    <property type="entry name" value="FAME"/>
</dbReference>
<organism evidence="2 3">
    <name type="scientific">Aphis gossypii</name>
    <name type="common">Cotton aphid</name>
    <dbReference type="NCBI Taxonomy" id="80765"/>
    <lineage>
        <taxon>Eukaryota</taxon>
        <taxon>Metazoa</taxon>
        <taxon>Ecdysozoa</taxon>
        <taxon>Arthropoda</taxon>
        <taxon>Hexapoda</taxon>
        <taxon>Insecta</taxon>
        <taxon>Pterygota</taxon>
        <taxon>Neoptera</taxon>
        <taxon>Paraneoptera</taxon>
        <taxon>Hemiptera</taxon>
        <taxon>Sternorrhyncha</taxon>
        <taxon>Aphidomorpha</taxon>
        <taxon>Aphidoidea</taxon>
        <taxon>Aphididae</taxon>
        <taxon>Aphidini</taxon>
        <taxon>Aphis</taxon>
        <taxon>Aphis</taxon>
    </lineage>
</organism>
<proteinExistence type="predicted"/>
<name>A0A9P0JF01_APHGO</name>
<reference evidence="2" key="2">
    <citation type="submission" date="2022-10" db="EMBL/GenBank/DDBJ databases">
        <authorList>
            <consortium name="ENA_rothamsted_submissions"/>
            <consortium name="culmorum"/>
            <person name="King R."/>
        </authorList>
    </citation>
    <scope>NUCLEOTIDE SEQUENCE</scope>
</reference>
<evidence type="ECO:0000313" key="2">
    <source>
        <dbReference type="EMBL" id="CAH1737518.1"/>
    </source>
</evidence>
<dbReference type="Proteomes" id="UP001154329">
    <property type="component" value="Chromosome 4"/>
</dbReference>
<dbReference type="PANTHER" id="PTHR16065:SF2">
    <property type="entry name" value="COILED-COIL DOMAIN CONTAINING 198"/>
    <property type="match status" value="1"/>
</dbReference>
<sequence>MGCGGSTMPMPPMPTEEFNKMRLEIPSPIAFSVPLTEEEESVVKKHPPKRLRMLEGQQSPPLTHEMLLEKMADAENRRQQILSQRIESAKTLMRPRYNSANKMNADDALVEDADNVGEEDS</sequence>